<dbReference type="KEGG" id="ftv:CH67_858"/>
<evidence type="ECO:0000256" key="8">
    <source>
        <dbReference type="ARBA" id="ARBA00022968"/>
    </source>
</evidence>
<evidence type="ECO:0000256" key="1">
    <source>
        <dbReference type="ARBA" id="ARBA00004388"/>
    </source>
</evidence>
<evidence type="ECO:0000256" key="7">
    <source>
        <dbReference type="ARBA" id="ARBA00022679"/>
    </source>
</evidence>
<comment type="caution">
    <text evidence="17">The sequence shown here is derived from an EMBL/GenBank/DDBJ whole genome shotgun (WGS) entry which is preliminary data.</text>
</comment>
<comment type="function">
    <text evidence="13">Involved in lipopolysaccharide (LPS) biosynthesis. Catalyzes the transfer of 3-deoxy-D-manno-octulosonate (Kdo) residue(s) from CMP-Kdo to lipid IV(A), the tetraacyldisaccharide-1,4'-bisphosphate precursor of lipid A.</text>
</comment>
<evidence type="ECO:0000256" key="9">
    <source>
        <dbReference type="ARBA" id="ARBA00031445"/>
    </source>
</evidence>
<dbReference type="eggNOG" id="COG1519">
    <property type="taxonomic scope" value="Bacteria"/>
</dbReference>
<comment type="subcellular location">
    <subcellularLocation>
        <location evidence="1">Cell inner membrane</location>
        <topology evidence="1">Single-pass membrane protein</topology>
        <orientation evidence="1">Cytoplasmic side</orientation>
    </subcellularLocation>
    <subcellularLocation>
        <location evidence="13">Cell membrane</location>
    </subcellularLocation>
</comment>
<evidence type="ECO:0000313" key="17">
    <source>
        <dbReference type="EMBL" id="NDS67932.1"/>
    </source>
</evidence>
<dbReference type="InterPro" id="IPR001296">
    <property type="entry name" value="Glyco_trans_1"/>
</dbReference>
<reference evidence="17" key="1">
    <citation type="submission" date="2019-08" db="EMBL/GenBank/DDBJ databases">
        <authorList>
            <person name="Busch A."/>
        </authorList>
    </citation>
    <scope>NUCLEOTIDE SEQUENCE</scope>
    <source>
        <strain evidence="17">15T0085</strain>
        <strain evidence="16">17T1429</strain>
    </source>
</reference>
<keyword evidence="13" id="KW-1133">Transmembrane helix</keyword>
<dbReference type="InterPro" id="IPR038107">
    <property type="entry name" value="Glycos_transf_N_sf"/>
</dbReference>
<feature type="active site" description="Proton acceptor" evidence="11">
    <location>
        <position position="69"/>
    </location>
</feature>
<dbReference type="GO" id="GO:0009244">
    <property type="term" value="P:lipopolysaccharide core region biosynthetic process"/>
    <property type="evidence" value="ECO:0007669"/>
    <property type="project" value="UniProtKB-UniRule"/>
</dbReference>
<evidence type="ECO:0000313" key="16">
    <source>
        <dbReference type="EMBL" id="NDR88400.1"/>
    </source>
</evidence>
<comment type="catalytic activity">
    <reaction evidence="10 13">
        <text>lipid IVA (E. coli) + CMP-3-deoxy-beta-D-manno-octulosonate = alpha-Kdo-(2-&gt;6)-lipid IVA (E. coli) + CMP + H(+)</text>
        <dbReference type="Rhea" id="RHEA:28066"/>
        <dbReference type="ChEBI" id="CHEBI:15378"/>
        <dbReference type="ChEBI" id="CHEBI:58603"/>
        <dbReference type="ChEBI" id="CHEBI:60364"/>
        <dbReference type="ChEBI" id="CHEBI:60377"/>
        <dbReference type="ChEBI" id="CHEBI:85987"/>
        <dbReference type="EC" id="2.4.99.12"/>
    </reaction>
</comment>
<dbReference type="Pfam" id="PF00534">
    <property type="entry name" value="Glycos_transf_1"/>
    <property type="match status" value="1"/>
</dbReference>
<dbReference type="PANTHER" id="PTHR42755">
    <property type="entry name" value="3-DEOXY-MANNO-OCTULOSONATE CYTIDYLYLTRANSFERASE"/>
    <property type="match status" value="1"/>
</dbReference>
<proteinExistence type="inferred from homology"/>
<dbReference type="Gene3D" id="3.40.50.2000">
    <property type="entry name" value="Glycogen Phosphorylase B"/>
    <property type="match status" value="1"/>
</dbReference>
<feature type="site" description="Transition state stabilizer" evidence="12">
    <location>
        <position position="219"/>
    </location>
</feature>
<keyword evidence="6" id="KW-0997">Cell inner membrane</keyword>
<dbReference type="PANTHER" id="PTHR42755:SF1">
    <property type="entry name" value="3-DEOXY-D-MANNO-OCTULOSONIC ACID TRANSFERASE, MITOCHONDRIAL-RELATED"/>
    <property type="match status" value="1"/>
</dbReference>
<accession>A0A0B6CY85</accession>
<comment type="similarity">
    <text evidence="3">Belongs to the glycosyltransferase group 1 family. Glycosyltransferase 30 subfamily.</text>
</comment>
<name>A0A0B6CY85_FRATU</name>
<keyword evidence="13" id="KW-0472">Membrane</keyword>
<feature type="site" description="Transition state stabilizer" evidence="12">
    <location>
        <position position="141"/>
    </location>
</feature>
<keyword evidence="13" id="KW-0448">Lipopolysaccharide biosynthesis</keyword>
<dbReference type="InterPro" id="IPR039901">
    <property type="entry name" value="Kdotransferase"/>
</dbReference>
<dbReference type="Gene3D" id="3.40.50.11720">
    <property type="entry name" value="3-Deoxy-D-manno-octulosonic-acid transferase, N-terminal domain"/>
    <property type="match status" value="1"/>
</dbReference>
<keyword evidence="7 13" id="KW-0808">Transferase</keyword>
<dbReference type="FunFam" id="3.40.50.2000:FF:000032">
    <property type="entry name" value="3-deoxy-D-manno-octulosonic acid transferase"/>
    <property type="match status" value="1"/>
</dbReference>
<dbReference type="KEGG" id="ftz:CH68_591"/>
<keyword evidence="13" id="KW-1003">Cell membrane</keyword>
<evidence type="ECO:0000256" key="12">
    <source>
        <dbReference type="PIRSR" id="PIRSR639901-2"/>
    </source>
</evidence>
<feature type="domain" description="3-deoxy-D-manno-octulosonic-acid transferase N-terminal" evidence="15">
    <location>
        <begin position="43"/>
        <end position="221"/>
    </location>
</feature>
<dbReference type="EC" id="2.4.99.12" evidence="4 13"/>
<evidence type="ECO:0000256" key="10">
    <source>
        <dbReference type="ARBA" id="ARBA00049183"/>
    </source>
</evidence>
<dbReference type="SUPFAM" id="SSF53756">
    <property type="entry name" value="UDP-Glycosyltransferase/glycogen phosphorylase"/>
    <property type="match status" value="1"/>
</dbReference>
<dbReference type="UniPathway" id="UPA00958"/>
<comment type="pathway">
    <text evidence="2 13">Bacterial outer membrane biogenesis; LPS core biosynthesis.</text>
</comment>
<sequence>MEHLKKFFYVFLAHIYSSIFITLIPILYLKKFKRSFKNINYRKRWAERFAQIPIRLNSSIWIHSVSVGEAVSAEPLVKELLKNFPNENFVITTTTPTGSDVVNSLYSNYPNVHHMYIPYDVIPFINSFFAKTNPKIFIIVETEIWPNILNKCFAEKVPVVITNARLSKKSMRNYTKIPFAKEFLFKNISHINAQTEKDAKRFYSLAVDKNNISVTGNLKYNLITPENLENKMYSLKDSLKGRPVWIAGSTHQGEEEIILEAHKQILKIHTDCLLILVPRHKERFQKVEKLIVYNSLKYQKRSSFECQIFSDTQVYLGDTMGELLHLYYIADITFVGGSLIDNGGHNLLEPAALAKPILSGPSLFNFSQISKELIRNKALIRIRNQQEIANNIFKILEDKQLLQQMSSGALKTFKSHSDVLEKQYNNIVKFL</sequence>
<dbReference type="KEGG" id="ftc:DA46_138"/>
<organism evidence="17">
    <name type="scientific">Francisella tularensis subsp. holarctica</name>
    <dbReference type="NCBI Taxonomy" id="119857"/>
    <lineage>
        <taxon>Bacteria</taxon>
        <taxon>Pseudomonadati</taxon>
        <taxon>Pseudomonadota</taxon>
        <taxon>Gammaproteobacteria</taxon>
        <taxon>Thiotrichales</taxon>
        <taxon>Francisellaceae</taxon>
        <taxon>Francisella</taxon>
    </lineage>
</organism>
<dbReference type="HOGENOM" id="CLU_036146_2_0_6"/>
<evidence type="ECO:0000256" key="11">
    <source>
        <dbReference type="PIRSR" id="PIRSR639901-1"/>
    </source>
</evidence>
<feature type="transmembrane region" description="Helical" evidence="13">
    <location>
        <begin position="6"/>
        <end position="29"/>
    </location>
</feature>
<dbReference type="FunFam" id="3.40.50.11720:FF:000001">
    <property type="entry name" value="3-deoxy-D-manno-octulosonic acid transferase"/>
    <property type="match status" value="1"/>
</dbReference>
<dbReference type="EMBL" id="JAAGKH010000006">
    <property type="protein sequence ID" value="NDR88400.1"/>
    <property type="molecule type" value="Genomic_DNA"/>
</dbReference>
<evidence type="ECO:0000256" key="4">
    <source>
        <dbReference type="ARBA" id="ARBA00012621"/>
    </source>
</evidence>
<gene>
    <name evidence="17" type="ORF">FWI86_02170</name>
    <name evidence="16" type="ORF">FWJ04_01440</name>
</gene>
<evidence type="ECO:0000256" key="13">
    <source>
        <dbReference type="RuleBase" id="RU365103"/>
    </source>
</evidence>
<dbReference type="EMBL" id="JAAGJP010000009">
    <property type="protein sequence ID" value="NDS67932.1"/>
    <property type="molecule type" value="Genomic_DNA"/>
</dbReference>
<evidence type="ECO:0000256" key="6">
    <source>
        <dbReference type="ARBA" id="ARBA00022519"/>
    </source>
</evidence>
<protein>
    <recommendedName>
        <fullName evidence="5 13">3-deoxy-D-manno-octulosonic acid transferase</fullName>
        <shortName evidence="13">Kdo transferase</shortName>
        <ecNumber evidence="4 13">2.4.99.12</ecNumber>
    </recommendedName>
    <alternativeName>
        <fullName evidence="9 13">Lipid IV(A) 3-deoxy-D-manno-octulosonic acid transferase</fullName>
    </alternativeName>
</protein>
<evidence type="ECO:0000256" key="2">
    <source>
        <dbReference type="ARBA" id="ARBA00004713"/>
    </source>
</evidence>
<dbReference type="NCBIfam" id="NF004388">
    <property type="entry name" value="PRK05749.1-4"/>
    <property type="match status" value="1"/>
</dbReference>
<evidence type="ECO:0000256" key="3">
    <source>
        <dbReference type="ARBA" id="ARBA00006380"/>
    </source>
</evidence>
<dbReference type="GO" id="GO:0043842">
    <property type="term" value="F:Kdo transferase activity"/>
    <property type="evidence" value="ECO:0007669"/>
    <property type="project" value="UniProtKB-EC"/>
</dbReference>
<keyword evidence="8" id="KW-0735">Signal-anchor</keyword>
<feature type="domain" description="Glycosyl transferase family 1" evidence="14">
    <location>
        <begin position="294"/>
        <end position="409"/>
    </location>
</feature>
<dbReference type="InterPro" id="IPR007507">
    <property type="entry name" value="Glycos_transf_N"/>
</dbReference>
<dbReference type="AlphaFoldDB" id="A0A0B6CY85"/>
<evidence type="ECO:0000259" key="15">
    <source>
        <dbReference type="Pfam" id="PF04413"/>
    </source>
</evidence>
<dbReference type="GO" id="GO:0009245">
    <property type="term" value="P:lipid A biosynthetic process"/>
    <property type="evidence" value="ECO:0007669"/>
    <property type="project" value="TreeGrafter"/>
</dbReference>
<evidence type="ECO:0000256" key="5">
    <source>
        <dbReference type="ARBA" id="ARBA00019077"/>
    </source>
</evidence>
<dbReference type="RefSeq" id="WP_003014899.1">
    <property type="nucleotide sequence ID" value="NZ_CP009693.1"/>
</dbReference>
<keyword evidence="13" id="KW-0812">Transmembrane</keyword>
<dbReference type="OMA" id="FIKYEFW"/>
<dbReference type="Pfam" id="PF04413">
    <property type="entry name" value="Glycos_transf_N"/>
    <property type="match status" value="1"/>
</dbReference>
<reference evidence="17" key="2">
    <citation type="submission" date="2020-02" db="EMBL/GenBank/DDBJ databases">
        <title>Using affinity propagation clustering for identifying bacterial clades and subclades with whole-genome sequences of Francisella tularensis.</title>
        <authorList>
            <person name="Homeier-Bachmann T."/>
            <person name="Abdel-Glil M.Y."/>
            <person name="Hackbart A."/>
            <person name="Hotzel H."/>
            <person name="Tomaso H."/>
        </authorList>
    </citation>
    <scope>NUCLEOTIDE SEQUENCE</scope>
    <source>
        <strain evidence="17">15T0085</strain>
        <strain evidence="16">17T1429</strain>
    </source>
</reference>
<dbReference type="GO" id="GO:0005886">
    <property type="term" value="C:plasma membrane"/>
    <property type="evidence" value="ECO:0007669"/>
    <property type="project" value="UniProtKB-SubCell"/>
</dbReference>
<evidence type="ECO:0000259" key="14">
    <source>
        <dbReference type="Pfam" id="PF00534"/>
    </source>
</evidence>